<dbReference type="RefSeq" id="XP_056038998.1">
    <property type="nucleotide sequence ID" value="XM_056183346.1"/>
</dbReference>
<evidence type="ECO:0000313" key="4">
    <source>
        <dbReference type="Proteomes" id="UP001212411"/>
    </source>
</evidence>
<dbReference type="GeneID" id="80878035"/>
<gene>
    <name evidence="3" type="primary">azr1</name>
    <name evidence="3" type="ORF">SOMG_04563</name>
</gene>
<dbReference type="Gene3D" id="3.60.40.10">
    <property type="entry name" value="PPM-type phosphatase domain"/>
    <property type="match status" value="2"/>
</dbReference>
<feature type="domain" description="PPM-type phosphatase" evidence="2">
    <location>
        <begin position="39"/>
        <end position="298"/>
    </location>
</feature>
<evidence type="ECO:0000259" key="2">
    <source>
        <dbReference type="PROSITE" id="PS51746"/>
    </source>
</evidence>
<comment type="cofactor">
    <cofactor evidence="1">
        <name>Mg(2+)</name>
        <dbReference type="ChEBI" id="CHEBI:18420"/>
    </cofactor>
</comment>
<comment type="catalytic activity">
    <reaction evidence="1">
        <text>O-phospho-L-threonyl-[protein] + H2O = L-threonyl-[protein] + phosphate</text>
        <dbReference type="Rhea" id="RHEA:47004"/>
        <dbReference type="Rhea" id="RHEA-COMP:11060"/>
        <dbReference type="Rhea" id="RHEA-COMP:11605"/>
        <dbReference type="ChEBI" id="CHEBI:15377"/>
        <dbReference type="ChEBI" id="CHEBI:30013"/>
        <dbReference type="ChEBI" id="CHEBI:43474"/>
        <dbReference type="ChEBI" id="CHEBI:61977"/>
        <dbReference type="EC" id="3.1.3.16"/>
    </reaction>
</comment>
<keyword evidence="1" id="KW-0464">Manganese</keyword>
<keyword evidence="4" id="KW-1185">Reference proteome</keyword>
<accession>A0AAE9WF64</accession>
<dbReference type="GO" id="GO:0046872">
    <property type="term" value="F:metal ion binding"/>
    <property type="evidence" value="ECO:0007669"/>
    <property type="project" value="UniProtKB-UniRule"/>
</dbReference>
<proteinExistence type="inferred from homology"/>
<dbReference type="InterPro" id="IPR039123">
    <property type="entry name" value="PPTC7"/>
</dbReference>
<comment type="similarity">
    <text evidence="1">Belongs to the PP2C family.</text>
</comment>
<dbReference type="SMART" id="SM00332">
    <property type="entry name" value="PP2Cc"/>
    <property type="match status" value="1"/>
</dbReference>
<dbReference type="Pfam" id="PF07228">
    <property type="entry name" value="SpoIIE"/>
    <property type="match status" value="1"/>
</dbReference>
<keyword evidence="1" id="KW-0904">Protein phosphatase</keyword>
<comment type="catalytic activity">
    <reaction evidence="1">
        <text>O-phospho-L-seryl-[protein] + H2O = L-seryl-[protein] + phosphate</text>
        <dbReference type="Rhea" id="RHEA:20629"/>
        <dbReference type="Rhea" id="RHEA-COMP:9863"/>
        <dbReference type="Rhea" id="RHEA-COMP:11604"/>
        <dbReference type="ChEBI" id="CHEBI:15377"/>
        <dbReference type="ChEBI" id="CHEBI:29999"/>
        <dbReference type="ChEBI" id="CHEBI:43474"/>
        <dbReference type="ChEBI" id="CHEBI:83421"/>
        <dbReference type="EC" id="3.1.3.16"/>
    </reaction>
</comment>
<keyword evidence="1" id="KW-0378">Hydrolase</keyword>
<dbReference type="PANTHER" id="PTHR12320">
    <property type="entry name" value="PROTEIN PHOSPHATASE 2C"/>
    <property type="match status" value="1"/>
</dbReference>
<comment type="cofactor">
    <cofactor evidence="1">
        <name>Mn(2+)</name>
        <dbReference type="ChEBI" id="CHEBI:29035"/>
    </cofactor>
</comment>
<dbReference type="PROSITE" id="PS51746">
    <property type="entry name" value="PPM_2"/>
    <property type="match status" value="1"/>
</dbReference>
<dbReference type="KEGG" id="som:SOMG_04563"/>
<name>A0AAE9WF64_9SCHI</name>
<dbReference type="Proteomes" id="UP001212411">
    <property type="component" value="Chromosome 3"/>
</dbReference>
<keyword evidence="1" id="KW-0479">Metal-binding</keyword>
<evidence type="ECO:0000256" key="1">
    <source>
        <dbReference type="RuleBase" id="RU366020"/>
    </source>
</evidence>
<keyword evidence="1" id="KW-0460">Magnesium</keyword>
<dbReference type="SUPFAM" id="SSF81606">
    <property type="entry name" value="PP2C-like"/>
    <property type="match status" value="1"/>
</dbReference>
<reference evidence="3 4" key="1">
    <citation type="journal article" date="2023" name="G3 (Bethesda)">
        <title>A high-quality reference genome for the fission yeast Schizosaccharomyces osmophilus.</title>
        <authorList>
            <person name="Jia G.S."/>
            <person name="Zhang W.C."/>
            <person name="Liang Y."/>
            <person name="Liu X.H."/>
            <person name="Rhind N."/>
            <person name="Pidoux A."/>
            <person name="Brysch-Herzberg M."/>
            <person name="Du L.L."/>
        </authorList>
    </citation>
    <scope>NUCLEOTIDE SEQUENCE [LARGE SCALE GENOMIC DNA]</scope>
    <source>
        <strain evidence="3 4">CBS 15793</strain>
    </source>
</reference>
<protein>
    <recommendedName>
        <fullName evidence="1">Protein phosphatase</fullName>
        <ecNumber evidence="1">3.1.3.16</ecNumber>
    </recommendedName>
</protein>
<dbReference type="InterPro" id="IPR036457">
    <property type="entry name" value="PPM-type-like_dom_sf"/>
</dbReference>
<organism evidence="3 4">
    <name type="scientific">Schizosaccharomyces osmophilus</name>
    <dbReference type="NCBI Taxonomy" id="2545709"/>
    <lineage>
        <taxon>Eukaryota</taxon>
        <taxon>Fungi</taxon>
        <taxon>Dikarya</taxon>
        <taxon>Ascomycota</taxon>
        <taxon>Taphrinomycotina</taxon>
        <taxon>Schizosaccharomycetes</taxon>
        <taxon>Schizosaccharomycetales</taxon>
        <taxon>Schizosaccharomycetaceae</taxon>
        <taxon>Schizosaccharomyces</taxon>
    </lineage>
</organism>
<evidence type="ECO:0000313" key="3">
    <source>
        <dbReference type="EMBL" id="WBW74755.1"/>
    </source>
</evidence>
<dbReference type="PANTHER" id="PTHR12320:SF1">
    <property type="entry name" value="PROTEIN PHOSPHATASE PTC7 HOMOLOG"/>
    <property type="match status" value="1"/>
</dbReference>
<dbReference type="EMBL" id="CP115613">
    <property type="protein sequence ID" value="WBW74755.1"/>
    <property type="molecule type" value="Genomic_DNA"/>
</dbReference>
<dbReference type="AlphaFoldDB" id="A0AAE9WF64"/>
<dbReference type="GO" id="GO:0004722">
    <property type="term" value="F:protein serine/threonine phosphatase activity"/>
    <property type="evidence" value="ECO:0007669"/>
    <property type="project" value="UniProtKB-EC"/>
</dbReference>
<dbReference type="InterPro" id="IPR001932">
    <property type="entry name" value="PPM-type_phosphatase-like_dom"/>
</dbReference>
<dbReference type="EC" id="3.1.3.16" evidence="1"/>
<sequence length="303" mass="33714">MILTRSMQPLFRGNRPRSLQWIKKNFIYTISSATSFQKKPSVFEDSEPRDHPDAGEDAFTNLEDSKFGFNAVLDGVGGWTSIGVDPSKFSWGLVRELEREFKHFGDDKFPDPLAILTNAFSSLKKSNSVKAGSSTACATLFDKQSGKLHSLNLGDSGFLILRNGSIFYESPPQVLQFNMPYQLAIYPSSYVSKDEITPYMSDLAKHQLQNGDLVILATDGVFDNLNSQSLLKVANHALSEYSTDKNFTKQLADSICDTAVTNSKNTRWYSPFSKAAKNYGIYYRGGKIDDTTVTCMLVQHASS</sequence>
<dbReference type="SMART" id="SM00331">
    <property type="entry name" value="PP2C_SIG"/>
    <property type="match status" value="1"/>
</dbReference>